<reference evidence="10" key="1">
    <citation type="submission" date="2023-07" db="EMBL/GenBank/DDBJ databases">
        <authorList>
            <consortium name="CYATHOMIX"/>
        </authorList>
    </citation>
    <scope>NUCLEOTIDE SEQUENCE</scope>
    <source>
        <strain evidence="10">N/A</strain>
    </source>
</reference>
<dbReference type="PRINTS" id="PR00028">
    <property type="entry name" value="POUDOMAIN"/>
</dbReference>
<keyword evidence="11" id="KW-1185">Reference proteome</keyword>
<dbReference type="SUPFAM" id="SSF46689">
    <property type="entry name" value="Homeodomain-like"/>
    <property type="match status" value="1"/>
</dbReference>
<feature type="domain" description="POU-specific" evidence="9">
    <location>
        <begin position="455"/>
        <end position="529"/>
    </location>
</feature>
<feature type="region of interest" description="Disordered" evidence="7">
    <location>
        <begin position="79"/>
        <end position="105"/>
    </location>
</feature>
<evidence type="ECO:0000256" key="2">
    <source>
        <dbReference type="ARBA" id="ARBA00023125"/>
    </source>
</evidence>
<dbReference type="InterPro" id="IPR009057">
    <property type="entry name" value="Homeodomain-like_sf"/>
</dbReference>
<evidence type="ECO:0000256" key="4">
    <source>
        <dbReference type="ARBA" id="ARBA00023242"/>
    </source>
</evidence>
<comment type="subcellular location">
    <subcellularLocation>
        <location evidence="1 5 6">Nucleus</location>
    </subcellularLocation>
</comment>
<dbReference type="Pfam" id="PF00157">
    <property type="entry name" value="Pou"/>
    <property type="match status" value="1"/>
</dbReference>
<dbReference type="Gene3D" id="1.10.260.40">
    <property type="entry name" value="lambda repressor-like DNA-binding domains"/>
    <property type="match status" value="1"/>
</dbReference>
<dbReference type="InterPro" id="IPR000327">
    <property type="entry name" value="POU_dom"/>
</dbReference>
<dbReference type="SMART" id="SM00352">
    <property type="entry name" value="POU"/>
    <property type="match status" value="1"/>
</dbReference>
<evidence type="ECO:0000313" key="11">
    <source>
        <dbReference type="Proteomes" id="UP001176961"/>
    </source>
</evidence>
<organism evidence="10 11">
    <name type="scientific">Cylicocyclus nassatus</name>
    <name type="common">Nematode worm</name>
    <dbReference type="NCBI Taxonomy" id="53992"/>
    <lineage>
        <taxon>Eukaryota</taxon>
        <taxon>Metazoa</taxon>
        <taxon>Ecdysozoa</taxon>
        <taxon>Nematoda</taxon>
        <taxon>Chromadorea</taxon>
        <taxon>Rhabditida</taxon>
        <taxon>Rhabditina</taxon>
        <taxon>Rhabditomorpha</taxon>
        <taxon>Strongyloidea</taxon>
        <taxon>Strongylidae</taxon>
        <taxon>Cylicocyclus</taxon>
    </lineage>
</organism>
<sequence>MEEDSYVSMNNEAVILPCGPRKSLLDLKPVACTGSRRRKGQPVKRKIIECDEESCNSNTIISEFEVVANDVDRHPMRTAGVSEKVTPADSTTFSSSTPSPSEDRRFHIEPSTFAVDPSTIVIDSSNHVVSSNNSDSEKSPQNYTKRPTHQITSEECPPDPIPNLGSAQKAAVGIAEENANKPMDQMEMIRRLAMLVGSTTGSNQATALQLLLSSGNPALTLATTQLLSEQARLAALASLPSCIADGSQNDPQAVFSSMLNSSIRTESPAVAEAAKADIPNVATMAITSSSEKSATDAHSLLSFISKLLADSTNNEARNGASRAKPSSSSGTPSLPSASVTVPNTPEFLTSPSDSSTAVLLQPECASDSTPENHGNKDQVASLSTGRPVKKPNKVNSALLNSLSVTSRPVNQWSTSDMDAVLNSPLFRTLPRMSFRPPTKRKLFDDFSASTSSLHDSRPEIDDLESFAQHFKRQRIKLGYTQGDVGLALGRKYGTDFSQTTISRFEAMNLSFKNMCKLRPLLKEWLEGQEAAVANGVNVEELRTIEISKEKVEECVEEVPIHVANTEPIMKRRRKRTNLDLSQRKSLDTFFLANPRPGHEEMVRIANALDLERDVVRVWFCNRRQKLRRSEDLFPSIDSKRVKAKKPFPLNLSKDEGDDVVVLPEATEIATNSS</sequence>
<dbReference type="GO" id="GO:0000978">
    <property type="term" value="F:RNA polymerase II cis-regulatory region sequence-specific DNA binding"/>
    <property type="evidence" value="ECO:0007669"/>
    <property type="project" value="TreeGrafter"/>
</dbReference>
<evidence type="ECO:0000259" key="8">
    <source>
        <dbReference type="PROSITE" id="PS50071"/>
    </source>
</evidence>
<evidence type="ECO:0000256" key="6">
    <source>
        <dbReference type="RuleBase" id="RU000682"/>
    </source>
</evidence>
<dbReference type="EMBL" id="CATQJL010000326">
    <property type="protein sequence ID" value="CAJ0610173.1"/>
    <property type="molecule type" value="Genomic_DNA"/>
</dbReference>
<dbReference type="PROSITE" id="PS51179">
    <property type="entry name" value="POU_3"/>
    <property type="match status" value="1"/>
</dbReference>
<evidence type="ECO:0000256" key="5">
    <source>
        <dbReference type="PROSITE-ProRule" id="PRU00108"/>
    </source>
</evidence>
<feature type="DNA-binding region" description="Homeobox" evidence="5">
    <location>
        <begin position="571"/>
        <end position="630"/>
    </location>
</feature>
<dbReference type="GO" id="GO:0005634">
    <property type="term" value="C:nucleus"/>
    <property type="evidence" value="ECO:0007669"/>
    <property type="project" value="UniProtKB-SubCell"/>
</dbReference>
<feature type="compositionally biased region" description="Polar residues" evidence="7">
    <location>
        <begin position="139"/>
        <end position="153"/>
    </location>
</feature>
<proteinExistence type="predicted"/>
<evidence type="ECO:0008006" key="12">
    <source>
        <dbReference type="Google" id="ProtNLM"/>
    </source>
</evidence>
<feature type="region of interest" description="Disordered" evidence="7">
    <location>
        <begin position="127"/>
        <end position="167"/>
    </location>
</feature>
<dbReference type="GO" id="GO:0000981">
    <property type="term" value="F:DNA-binding transcription factor activity, RNA polymerase II-specific"/>
    <property type="evidence" value="ECO:0007669"/>
    <property type="project" value="InterPro"/>
</dbReference>
<dbReference type="PROSITE" id="PS50071">
    <property type="entry name" value="HOMEOBOX_2"/>
    <property type="match status" value="1"/>
</dbReference>
<keyword evidence="2 5" id="KW-0238">DNA-binding</keyword>
<dbReference type="PROSITE" id="PS00027">
    <property type="entry name" value="HOMEOBOX_1"/>
    <property type="match status" value="1"/>
</dbReference>
<gene>
    <name evidence="10" type="ORF">CYNAS_LOCUS22156</name>
</gene>
<dbReference type="Proteomes" id="UP001176961">
    <property type="component" value="Unassembled WGS sequence"/>
</dbReference>
<protein>
    <recommendedName>
        <fullName evidence="12">POU domain protein</fullName>
    </recommendedName>
</protein>
<name>A0AA36MHZ0_CYLNA</name>
<feature type="compositionally biased region" description="Low complexity" evidence="7">
    <location>
        <begin position="87"/>
        <end position="100"/>
    </location>
</feature>
<feature type="compositionally biased region" description="Polar residues" evidence="7">
    <location>
        <begin position="366"/>
        <end position="384"/>
    </location>
</feature>
<evidence type="ECO:0000256" key="3">
    <source>
        <dbReference type="ARBA" id="ARBA00023155"/>
    </source>
</evidence>
<feature type="region of interest" description="Disordered" evidence="7">
    <location>
        <begin position="315"/>
        <end position="392"/>
    </location>
</feature>
<dbReference type="InterPro" id="IPR017970">
    <property type="entry name" value="Homeobox_CS"/>
</dbReference>
<accession>A0AA36MHZ0</accession>
<evidence type="ECO:0000256" key="7">
    <source>
        <dbReference type="SAM" id="MobiDB-lite"/>
    </source>
</evidence>
<evidence type="ECO:0000256" key="1">
    <source>
        <dbReference type="ARBA" id="ARBA00004123"/>
    </source>
</evidence>
<dbReference type="Gene3D" id="1.10.10.60">
    <property type="entry name" value="Homeodomain-like"/>
    <property type="match status" value="1"/>
</dbReference>
<dbReference type="InterPro" id="IPR001356">
    <property type="entry name" value="HD"/>
</dbReference>
<evidence type="ECO:0000313" key="10">
    <source>
        <dbReference type="EMBL" id="CAJ0610173.1"/>
    </source>
</evidence>
<keyword evidence="3 5" id="KW-0371">Homeobox</keyword>
<evidence type="ECO:0000259" key="9">
    <source>
        <dbReference type="PROSITE" id="PS51179"/>
    </source>
</evidence>
<dbReference type="SUPFAM" id="SSF47413">
    <property type="entry name" value="lambda repressor-like DNA-binding domains"/>
    <property type="match status" value="1"/>
</dbReference>
<dbReference type="Pfam" id="PF00046">
    <property type="entry name" value="Homeodomain"/>
    <property type="match status" value="1"/>
</dbReference>
<feature type="domain" description="Homeobox" evidence="8">
    <location>
        <begin position="569"/>
        <end position="629"/>
    </location>
</feature>
<comment type="caution">
    <text evidence="10">The sequence shown here is derived from an EMBL/GenBank/DDBJ whole genome shotgun (WGS) entry which is preliminary data.</text>
</comment>
<dbReference type="CDD" id="cd00086">
    <property type="entry name" value="homeodomain"/>
    <property type="match status" value="1"/>
</dbReference>
<dbReference type="InterPro" id="IPR050255">
    <property type="entry name" value="POU_domain_TF"/>
</dbReference>
<dbReference type="PROSITE" id="PS00035">
    <property type="entry name" value="POU_1"/>
    <property type="match status" value="1"/>
</dbReference>
<feature type="compositionally biased region" description="Polar residues" evidence="7">
    <location>
        <begin position="339"/>
        <end position="358"/>
    </location>
</feature>
<dbReference type="InterPro" id="IPR010982">
    <property type="entry name" value="Lambda_DNA-bd_dom_sf"/>
</dbReference>
<dbReference type="SMART" id="SM00389">
    <property type="entry name" value="HOX"/>
    <property type="match status" value="1"/>
</dbReference>
<dbReference type="AlphaFoldDB" id="A0AA36MHZ0"/>
<dbReference type="PANTHER" id="PTHR11636:SF137">
    <property type="entry name" value="HOMEOBOX PROTEIN CEH-18"/>
    <property type="match status" value="1"/>
</dbReference>
<feature type="compositionally biased region" description="Low complexity" evidence="7">
    <location>
        <begin position="320"/>
        <end position="338"/>
    </location>
</feature>
<dbReference type="PANTHER" id="PTHR11636">
    <property type="entry name" value="POU DOMAIN"/>
    <property type="match status" value="1"/>
</dbReference>
<dbReference type="GO" id="GO:0030154">
    <property type="term" value="P:cell differentiation"/>
    <property type="evidence" value="ECO:0007669"/>
    <property type="project" value="UniProtKB-ARBA"/>
</dbReference>
<keyword evidence="4 5" id="KW-0539">Nucleus</keyword>
<dbReference type="FunFam" id="1.10.260.40:FF:000001">
    <property type="entry name" value="POU domain protein"/>
    <property type="match status" value="1"/>
</dbReference>
<dbReference type="InterPro" id="IPR013847">
    <property type="entry name" value="POU"/>
</dbReference>